<dbReference type="Pfam" id="PF00005">
    <property type="entry name" value="ABC_tran"/>
    <property type="match status" value="2"/>
</dbReference>
<dbReference type="AlphaFoldDB" id="A0A4R3JWT0"/>
<accession>A0A4R3JWT0</accession>
<evidence type="ECO:0000256" key="9">
    <source>
        <dbReference type="ARBA" id="ARBA00023136"/>
    </source>
</evidence>
<name>A0A4R3JWT0_9FIRM</name>
<dbReference type="InterPro" id="IPR027417">
    <property type="entry name" value="P-loop_NTPase"/>
</dbReference>
<evidence type="ECO:0000256" key="5">
    <source>
        <dbReference type="ARBA" id="ARBA00022737"/>
    </source>
</evidence>
<evidence type="ECO:0000313" key="12">
    <source>
        <dbReference type="Proteomes" id="UP000295726"/>
    </source>
</evidence>
<keyword evidence="12" id="KW-1185">Reference proteome</keyword>
<keyword evidence="8" id="KW-1278">Translocase</keyword>
<reference evidence="11 12" key="1">
    <citation type="submission" date="2019-03" db="EMBL/GenBank/DDBJ databases">
        <title>Genomic Encyclopedia of Type Strains, Phase IV (KMG-IV): sequencing the most valuable type-strain genomes for metagenomic binning, comparative biology and taxonomic classification.</title>
        <authorList>
            <person name="Goeker M."/>
        </authorList>
    </citation>
    <scope>NUCLEOTIDE SEQUENCE [LARGE SCALE GENOMIC DNA]</scope>
    <source>
        <strain evidence="11 12">DSM 29489</strain>
    </source>
</reference>
<dbReference type="PROSITE" id="PS50893">
    <property type="entry name" value="ABC_TRANSPORTER_2"/>
    <property type="match status" value="2"/>
</dbReference>
<dbReference type="SMART" id="SM00382">
    <property type="entry name" value="AAA"/>
    <property type="match status" value="2"/>
</dbReference>
<proteinExistence type="predicted"/>
<evidence type="ECO:0000256" key="7">
    <source>
        <dbReference type="ARBA" id="ARBA00022840"/>
    </source>
</evidence>
<dbReference type="GO" id="GO:0005524">
    <property type="term" value="F:ATP binding"/>
    <property type="evidence" value="ECO:0007669"/>
    <property type="project" value="UniProtKB-KW"/>
</dbReference>
<dbReference type="EMBL" id="SLZZ01000049">
    <property type="protein sequence ID" value="TCS72873.1"/>
    <property type="molecule type" value="Genomic_DNA"/>
</dbReference>
<keyword evidence="5" id="KW-0677">Repeat</keyword>
<dbReference type="RefSeq" id="WP_132384144.1">
    <property type="nucleotide sequence ID" value="NZ_SLZZ01000049.1"/>
</dbReference>
<gene>
    <name evidence="11" type="ORF">EDD59_1493</name>
</gene>
<comment type="caution">
    <text evidence="11">The sequence shown here is derived from an EMBL/GenBank/DDBJ whole genome shotgun (WGS) entry which is preliminary data.</text>
</comment>
<keyword evidence="3" id="KW-1003">Cell membrane</keyword>
<dbReference type="OrthoDB" id="9771863at2"/>
<evidence type="ECO:0000256" key="3">
    <source>
        <dbReference type="ARBA" id="ARBA00022475"/>
    </source>
</evidence>
<dbReference type="PANTHER" id="PTHR43790">
    <property type="entry name" value="CARBOHYDRATE TRANSPORT ATP-BINDING PROTEIN MG119-RELATED"/>
    <property type="match status" value="1"/>
</dbReference>
<dbReference type="CDD" id="cd03216">
    <property type="entry name" value="ABC_Carb_Monos_I"/>
    <property type="match status" value="1"/>
</dbReference>
<dbReference type="Gene3D" id="3.40.50.300">
    <property type="entry name" value="P-loop containing nucleotide triphosphate hydrolases"/>
    <property type="match status" value="2"/>
</dbReference>
<keyword evidence="7 11" id="KW-0067">ATP-binding</keyword>
<evidence type="ECO:0000256" key="1">
    <source>
        <dbReference type="ARBA" id="ARBA00004202"/>
    </source>
</evidence>
<evidence type="ECO:0000256" key="4">
    <source>
        <dbReference type="ARBA" id="ARBA00022597"/>
    </source>
</evidence>
<dbReference type="GO" id="GO:0005886">
    <property type="term" value="C:plasma membrane"/>
    <property type="evidence" value="ECO:0007669"/>
    <property type="project" value="UniProtKB-SubCell"/>
</dbReference>
<keyword evidence="9" id="KW-0472">Membrane</keyword>
<dbReference type="GO" id="GO:0016887">
    <property type="term" value="F:ATP hydrolysis activity"/>
    <property type="evidence" value="ECO:0007669"/>
    <property type="project" value="InterPro"/>
</dbReference>
<evidence type="ECO:0000256" key="8">
    <source>
        <dbReference type="ARBA" id="ARBA00022967"/>
    </source>
</evidence>
<evidence type="ECO:0000256" key="6">
    <source>
        <dbReference type="ARBA" id="ARBA00022741"/>
    </source>
</evidence>
<organism evidence="11 12">
    <name type="scientific">Muricomes intestini</name>
    <dbReference type="NCBI Taxonomy" id="1796634"/>
    <lineage>
        <taxon>Bacteria</taxon>
        <taxon>Bacillati</taxon>
        <taxon>Bacillota</taxon>
        <taxon>Clostridia</taxon>
        <taxon>Lachnospirales</taxon>
        <taxon>Lachnospiraceae</taxon>
        <taxon>Muricomes</taxon>
    </lineage>
</organism>
<keyword evidence="4" id="KW-0762">Sugar transport</keyword>
<keyword evidence="2" id="KW-0813">Transport</keyword>
<comment type="subcellular location">
    <subcellularLocation>
        <location evidence="1">Cell membrane</location>
        <topology evidence="1">Peripheral membrane protein</topology>
    </subcellularLocation>
</comment>
<dbReference type="InterPro" id="IPR050107">
    <property type="entry name" value="ABC_carbohydrate_import_ATPase"/>
</dbReference>
<protein>
    <submittedName>
        <fullName evidence="11">Monosaccharide ABC transporter ATP-binding protein (CUT2 family)</fullName>
    </submittedName>
</protein>
<dbReference type="InterPro" id="IPR003593">
    <property type="entry name" value="AAA+_ATPase"/>
</dbReference>
<keyword evidence="6" id="KW-0547">Nucleotide-binding</keyword>
<dbReference type="PANTHER" id="PTHR43790:SF3">
    <property type="entry name" value="D-ALLOSE IMPORT ATP-BINDING PROTEIN ALSA-RELATED"/>
    <property type="match status" value="1"/>
</dbReference>
<dbReference type="InterPro" id="IPR003439">
    <property type="entry name" value="ABC_transporter-like_ATP-bd"/>
</dbReference>
<evidence type="ECO:0000259" key="10">
    <source>
        <dbReference type="PROSITE" id="PS50893"/>
    </source>
</evidence>
<dbReference type="CDD" id="cd03215">
    <property type="entry name" value="ABC_Carb_Monos_II"/>
    <property type="match status" value="1"/>
</dbReference>
<dbReference type="InterPro" id="IPR017871">
    <property type="entry name" value="ABC_transporter-like_CS"/>
</dbReference>
<dbReference type="FunFam" id="3.40.50.300:FF:000127">
    <property type="entry name" value="Ribose import ATP-binding protein RbsA"/>
    <property type="match status" value="1"/>
</dbReference>
<sequence>MAEDIVLEFRNVSKKFGSVKALDNISFGVQRGEVHCLVGENGAGKSTLMKILSGAYDITSGKIFMDGKETRITNPSEASRLGVTVVYQEMNTVDKLSIVDNIVLGMENAKLGFNLKKENIKFVKPYLERVGLSVNPDTVMGTLSIAQKQMVMIAKALAQKVKVLVLDEPTAMLNENEVRILFDIIASLKKDGITIIYISHRMEEIYEIGDRITVLKDGTYVGTFERDSISMDQLIVKMVGRELSAVYPDRKRERKGALLKVKDLNNQNVSDISFTLYQGEVLGVAGLVGSGRSEMLRAIFGADAKMSGEVYMKGQKVDINSPRDSIKKGIGFVPEDRKTQGIIRCLSVKENLTLIYSQLNANHGFLKKKKENKVTRDYINRMNIKTPNKEQLVGRLSGGNSQKVVIAKWLSIAPDILLLDEPTQGIDVGAKAEIYQLIDQLAREGIGVIVVSSDLMEIINLSNRILVMKDGSIAGELSGDHITEDQVMLYAMGVESNEAS</sequence>
<evidence type="ECO:0000256" key="2">
    <source>
        <dbReference type="ARBA" id="ARBA00022448"/>
    </source>
</evidence>
<dbReference type="PROSITE" id="PS00211">
    <property type="entry name" value="ABC_TRANSPORTER_1"/>
    <property type="match status" value="1"/>
</dbReference>
<dbReference type="SUPFAM" id="SSF52540">
    <property type="entry name" value="P-loop containing nucleoside triphosphate hydrolases"/>
    <property type="match status" value="2"/>
</dbReference>
<evidence type="ECO:0000313" key="11">
    <source>
        <dbReference type="EMBL" id="TCS72873.1"/>
    </source>
</evidence>
<dbReference type="Proteomes" id="UP000295726">
    <property type="component" value="Unassembled WGS sequence"/>
</dbReference>
<feature type="domain" description="ABC transporter" evidence="10">
    <location>
        <begin position="253"/>
        <end position="495"/>
    </location>
</feature>
<feature type="domain" description="ABC transporter" evidence="10">
    <location>
        <begin position="7"/>
        <end position="242"/>
    </location>
</feature>